<protein>
    <submittedName>
        <fullName evidence="7">Deoxynucleotidyltransferase terminal-interacting protein 1</fullName>
    </submittedName>
</protein>
<dbReference type="GO" id="GO:0003677">
    <property type="term" value="F:DNA binding"/>
    <property type="evidence" value="ECO:0007669"/>
    <property type="project" value="UniProtKB-KW"/>
</dbReference>
<feature type="compositionally biased region" description="Basic and acidic residues" evidence="4">
    <location>
        <begin position="290"/>
        <end position="300"/>
    </location>
</feature>
<feature type="region of interest" description="Disordered" evidence="4">
    <location>
        <begin position="522"/>
        <end position="557"/>
    </location>
</feature>
<feature type="domain" description="DNTTIP1 dimerisation" evidence="5">
    <location>
        <begin position="174"/>
        <end position="239"/>
    </location>
</feature>
<evidence type="ECO:0000256" key="2">
    <source>
        <dbReference type="ARBA" id="ARBA00023125"/>
    </source>
</evidence>
<keyword evidence="7" id="KW-0808">Transferase</keyword>
<name>A0A0X3PHV4_SCHSO</name>
<feature type="compositionally biased region" description="Polar residues" evidence="4">
    <location>
        <begin position="692"/>
        <end position="703"/>
    </location>
</feature>
<feature type="region of interest" description="Disordered" evidence="4">
    <location>
        <begin position="258"/>
        <end position="300"/>
    </location>
</feature>
<evidence type="ECO:0000256" key="1">
    <source>
        <dbReference type="ARBA" id="ARBA00004123"/>
    </source>
</evidence>
<proteinExistence type="predicted"/>
<keyword evidence="2" id="KW-0238">DNA-binding</keyword>
<feature type="domain" description="TdIF1 C-terminal" evidence="6">
    <location>
        <begin position="568"/>
        <end position="660"/>
    </location>
</feature>
<reference evidence="7" key="1">
    <citation type="submission" date="2016-01" db="EMBL/GenBank/DDBJ databases">
        <title>Reference transcriptome for the parasite Schistocephalus solidus: insights into the molecular evolution of parasitism.</title>
        <authorList>
            <person name="Hebert F.O."/>
            <person name="Grambauer S."/>
            <person name="Barber I."/>
            <person name="Landry C.R."/>
            <person name="Aubin-Horth N."/>
        </authorList>
    </citation>
    <scope>NUCLEOTIDE SEQUENCE</scope>
</reference>
<feature type="region of interest" description="Disordered" evidence="4">
    <location>
        <begin position="838"/>
        <end position="857"/>
    </location>
</feature>
<feature type="region of interest" description="Disordered" evidence="4">
    <location>
        <begin position="666"/>
        <end position="704"/>
    </location>
</feature>
<feature type="compositionally biased region" description="Low complexity" evidence="4">
    <location>
        <begin position="842"/>
        <end position="851"/>
    </location>
</feature>
<organism evidence="7">
    <name type="scientific">Schistocephalus solidus</name>
    <name type="common">Tapeworm</name>
    <dbReference type="NCBI Taxonomy" id="70667"/>
    <lineage>
        <taxon>Eukaryota</taxon>
        <taxon>Metazoa</taxon>
        <taxon>Spiralia</taxon>
        <taxon>Lophotrochozoa</taxon>
        <taxon>Platyhelminthes</taxon>
        <taxon>Cestoda</taxon>
        <taxon>Eucestoda</taxon>
        <taxon>Diphyllobothriidea</taxon>
        <taxon>Diphyllobothriidae</taxon>
        <taxon>Schistocephalus</taxon>
    </lineage>
</organism>
<dbReference type="GO" id="GO:0031491">
    <property type="term" value="F:nucleosome binding"/>
    <property type="evidence" value="ECO:0007669"/>
    <property type="project" value="TreeGrafter"/>
</dbReference>
<dbReference type="InterPro" id="IPR041384">
    <property type="entry name" value="DNTTIP1_dimer"/>
</dbReference>
<dbReference type="InterPro" id="IPR026064">
    <property type="entry name" value="TdIF1"/>
</dbReference>
<feature type="region of interest" description="Disordered" evidence="4">
    <location>
        <begin position="314"/>
        <end position="466"/>
    </location>
</feature>
<dbReference type="PANTHER" id="PTHR23399">
    <property type="entry name" value="DEOXYNUCLEOTIDYLTRANSFERASE TERMINAL-INTERACTING PROTEIN 1"/>
    <property type="match status" value="1"/>
</dbReference>
<accession>A0A0X3PHV4</accession>
<evidence type="ECO:0000313" key="7">
    <source>
        <dbReference type="EMBL" id="JAP51384.1"/>
    </source>
</evidence>
<dbReference type="EMBL" id="GEEE01011841">
    <property type="protein sequence ID" value="JAP51384.1"/>
    <property type="molecule type" value="Transcribed_RNA"/>
</dbReference>
<evidence type="ECO:0000259" key="5">
    <source>
        <dbReference type="Pfam" id="PF18192"/>
    </source>
</evidence>
<dbReference type="Pfam" id="PF18192">
    <property type="entry name" value="DNTTIP1_dimer"/>
    <property type="match status" value="1"/>
</dbReference>
<dbReference type="InterPro" id="IPR049121">
    <property type="entry name" value="TdIF1_C"/>
</dbReference>
<evidence type="ECO:0000256" key="3">
    <source>
        <dbReference type="ARBA" id="ARBA00023242"/>
    </source>
</evidence>
<sequence length="898" mass="96598">MDLSSCQSPNPISPDVNKVILQYVSFTPPDCYTSTETGIDPLGEQCTFKQTSNMTDRNTITHATSSSFPLDLLTNSVEKFESLPSSQFIAENSSSKRDSMALPKSLELLKASDLSDLPSQTNETFKDAAQQPTSALNMRYRNMLNFPKYARRRSRAFDNRIKRTGMLLDPLATLAVLRKFLQPYINRDINAVISRYMDEFFSIAFKNIRRNLGESALGDGDLQHLQYSIMKNATAQFRPPSHQSDEQSCLHLGMDQHLHTQSASPHETPIPTVRESHRSLRHSVLPRKPVPQEHDSGREARAITEEYRRSELCELLPPGSPNRVSPSPSLEFSPLPPPLPPADGSTVPSRKSKRLSSQAPPPPTSVAATAPLLNGDLQSDRFGHHHLNPLSCGSNVGAPSSMSVSSRSPSTGPPSQLGLQSIAEGDEDDVATSPSPPSSPESGFSMAKPEASTVTAPLRATKRNHQRIFRHYNNYSGGGGSGSAGKRRLGNSEHLSHLADPYALSSELDEGSDQFEKSASLVPGAGASLGDMDSSRGHSPADRSTGPNVSLPSPISSTSKSIITNEDTFVLGSVANAWLGLGAARGRIYTKHPWLFRYLCDVADRVWLAQAGHLPNCGIKAFLMLTRQVQMLGKHQKPDICERQGALVGFSLPPWLLRKVLHSANQDAHSAGSHDSPRNSSRPPSVKVAGGLSSTSSGHQLPSNEPALVNHVTVFQAPSSSLTSFVYRPSSAVISSNAETTSSGRGCAEVGTPCPVSEHFDMDRQLFRLRRTGASTSTDTWQVVNGGGGGLPKYALRRTAEATESSQSTAKADVHAYFDADGARVSKLSRMPTAVYDGRRQVSVSSTSTSSPFSCDLREVGQPAVSSMNSSLSPPPKLTLMGGGDGGPSTTLSCNSSH</sequence>
<evidence type="ECO:0000256" key="4">
    <source>
        <dbReference type="SAM" id="MobiDB-lite"/>
    </source>
</evidence>
<gene>
    <name evidence="7" type="primary">TDIF1</name>
    <name evidence="7" type="ORF">TR155783</name>
</gene>
<dbReference type="PANTHER" id="PTHR23399:SF2">
    <property type="entry name" value="DEOXYNUCLEOTIDYLTRANSFERASE TERMINAL-INTERACTING PROTEIN 1"/>
    <property type="match status" value="1"/>
</dbReference>
<dbReference type="Pfam" id="PF21229">
    <property type="entry name" value="TdIF1_2nd"/>
    <property type="match status" value="1"/>
</dbReference>
<dbReference type="AlphaFoldDB" id="A0A0X3PHV4"/>
<keyword evidence="3" id="KW-0539">Nucleus</keyword>
<feature type="compositionally biased region" description="Low complexity" evidence="4">
    <location>
        <begin position="399"/>
        <end position="415"/>
    </location>
</feature>
<feature type="region of interest" description="Disordered" evidence="4">
    <location>
        <begin position="862"/>
        <end position="898"/>
    </location>
</feature>
<comment type="subcellular location">
    <subcellularLocation>
        <location evidence="1">Nucleus</location>
    </subcellularLocation>
</comment>
<dbReference type="GO" id="GO:0005634">
    <property type="term" value="C:nucleus"/>
    <property type="evidence" value="ECO:0007669"/>
    <property type="project" value="UniProtKB-SubCell"/>
</dbReference>
<dbReference type="GO" id="GO:0016740">
    <property type="term" value="F:transferase activity"/>
    <property type="evidence" value="ECO:0007669"/>
    <property type="project" value="UniProtKB-KW"/>
</dbReference>
<evidence type="ECO:0000259" key="6">
    <source>
        <dbReference type="Pfam" id="PF21229"/>
    </source>
</evidence>
<feature type="compositionally biased region" description="Polar residues" evidence="4">
    <location>
        <begin position="888"/>
        <end position="898"/>
    </location>
</feature>